<evidence type="ECO:0000313" key="4">
    <source>
        <dbReference type="Proteomes" id="UP000747542"/>
    </source>
</evidence>
<dbReference type="GO" id="GO:0008061">
    <property type="term" value="F:chitin binding"/>
    <property type="evidence" value="ECO:0007669"/>
    <property type="project" value="InterPro"/>
</dbReference>
<sequence length="309" mass="34617">DHHHHHHHSSDPLQWLRESVPGEPGVDYPIFGWPIIDTAFSCAGKRDGYYADPETRCQVFHICQFETDTKVLCPNGTIFDQEKFNCIWWNAVDCSATESFYNLNNEIGVVPADSPYQVQPQPTPGTATFNVPSAVRPPSNVIPPSQPQRPATPLQPSQPQRPATPFRPIQPQRPVTPFRPIQPQRPATPLQPSQPQRPATPFRPIQPQRPVTPFRPIKPQRPATPLRPTPPQQPQLPPRSPPRTPQPRPPVQHQPPQTEIQFPGPPSPPSQPTQTRRPPVRTTSKPAVIGYIDIVPDTPPIGLYNTPNF</sequence>
<dbReference type="InterPro" id="IPR036508">
    <property type="entry name" value="Chitin-bd_dom_sf"/>
</dbReference>
<dbReference type="InterPro" id="IPR002557">
    <property type="entry name" value="Chitin-bd_dom"/>
</dbReference>
<organism evidence="3 4">
    <name type="scientific">Homarus americanus</name>
    <name type="common">American lobster</name>
    <dbReference type="NCBI Taxonomy" id="6706"/>
    <lineage>
        <taxon>Eukaryota</taxon>
        <taxon>Metazoa</taxon>
        <taxon>Ecdysozoa</taxon>
        <taxon>Arthropoda</taxon>
        <taxon>Crustacea</taxon>
        <taxon>Multicrustacea</taxon>
        <taxon>Malacostraca</taxon>
        <taxon>Eumalacostraca</taxon>
        <taxon>Eucarida</taxon>
        <taxon>Decapoda</taxon>
        <taxon>Pleocyemata</taxon>
        <taxon>Astacidea</taxon>
        <taxon>Nephropoidea</taxon>
        <taxon>Nephropidae</taxon>
        <taxon>Homarus</taxon>
    </lineage>
</organism>
<dbReference type="AlphaFoldDB" id="A0A8J5J912"/>
<feature type="non-terminal residue" evidence="3">
    <location>
        <position position="309"/>
    </location>
</feature>
<proteinExistence type="predicted"/>
<evidence type="ECO:0000313" key="3">
    <source>
        <dbReference type="EMBL" id="KAG7153269.1"/>
    </source>
</evidence>
<feature type="compositionally biased region" description="Polar residues" evidence="1">
    <location>
        <begin position="116"/>
        <end position="131"/>
    </location>
</feature>
<dbReference type="SMART" id="SM00494">
    <property type="entry name" value="ChtBD2"/>
    <property type="match status" value="1"/>
</dbReference>
<comment type="caution">
    <text evidence="3">The sequence shown here is derived from an EMBL/GenBank/DDBJ whole genome shotgun (WGS) entry which is preliminary data.</text>
</comment>
<feature type="compositionally biased region" description="Pro residues" evidence="1">
    <location>
        <begin position="225"/>
        <end position="253"/>
    </location>
</feature>
<feature type="domain" description="Chitin-binding type-2" evidence="2">
    <location>
        <begin position="39"/>
        <end position="96"/>
    </location>
</feature>
<dbReference type="SUPFAM" id="SSF57625">
    <property type="entry name" value="Invertebrate chitin-binding proteins"/>
    <property type="match status" value="1"/>
</dbReference>
<protein>
    <submittedName>
        <fullName evidence="3">Accumulation-associated protein-like 1</fullName>
    </submittedName>
</protein>
<keyword evidence="4" id="KW-1185">Reference proteome</keyword>
<dbReference type="Pfam" id="PF01607">
    <property type="entry name" value="CBM_14"/>
    <property type="match status" value="1"/>
</dbReference>
<accession>A0A8J5J912</accession>
<feature type="non-terminal residue" evidence="3">
    <location>
        <position position="1"/>
    </location>
</feature>
<dbReference type="InterPro" id="IPR052976">
    <property type="entry name" value="Scoloptoxin-like"/>
</dbReference>
<dbReference type="PROSITE" id="PS50940">
    <property type="entry name" value="CHIT_BIND_II"/>
    <property type="match status" value="1"/>
</dbReference>
<reference evidence="3" key="1">
    <citation type="journal article" date="2021" name="Sci. Adv.">
        <title>The American lobster genome reveals insights on longevity, neural, and immune adaptations.</title>
        <authorList>
            <person name="Polinski J.M."/>
            <person name="Zimin A.V."/>
            <person name="Clark K.F."/>
            <person name="Kohn A.B."/>
            <person name="Sadowski N."/>
            <person name="Timp W."/>
            <person name="Ptitsyn A."/>
            <person name="Khanna P."/>
            <person name="Romanova D.Y."/>
            <person name="Williams P."/>
            <person name="Greenwood S.J."/>
            <person name="Moroz L.L."/>
            <person name="Walt D.R."/>
            <person name="Bodnar A.G."/>
        </authorList>
    </citation>
    <scope>NUCLEOTIDE SEQUENCE</scope>
    <source>
        <strain evidence="3">GMGI-L3</strain>
    </source>
</reference>
<feature type="region of interest" description="Disordered" evidence="1">
    <location>
        <begin position="114"/>
        <end position="309"/>
    </location>
</feature>
<dbReference type="EMBL" id="JAHLQT010047199">
    <property type="protein sequence ID" value="KAG7153269.1"/>
    <property type="molecule type" value="Genomic_DNA"/>
</dbReference>
<dbReference type="PANTHER" id="PTHR22933">
    <property type="entry name" value="FI18007P1-RELATED"/>
    <property type="match status" value="1"/>
</dbReference>
<evidence type="ECO:0000256" key="1">
    <source>
        <dbReference type="SAM" id="MobiDB-lite"/>
    </source>
</evidence>
<feature type="compositionally biased region" description="Low complexity" evidence="1">
    <location>
        <begin position="272"/>
        <end position="284"/>
    </location>
</feature>
<dbReference type="GO" id="GO:0005576">
    <property type="term" value="C:extracellular region"/>
    <property type="evidence" value="ECO:0007669"/>
    <property type="project" value="InterPro"/>
</dbReference>
<dbReference type="Proteomes" id="UP000747542">
    <property type="component" value="Unassembled WGS sequence"/>
</dbReference>
<evidence type="ECO:0000259" key="2">
    <source>
        <dbReference type="PROSITE" id="PS50940"/>
    </source>
</evidence>
<gene>
    <name evidence="3" type="ORF">Hamer_G010562</name>
</gene>
<name>A0A8J5J912_HOMAM</name>
<dbReference type="Gene3D" id="2.170.140.10">
    <property type="entry name" value="Chitin binding domain"/>
    <property type="match status" value="1"/>
</dbReference>
<dbReference type="PANTHER" id="PTHR22933:SF42">
    <property type="entry name" value="FI18455P1-RELATED"/>
    <property type="match status" value="1"/>
</dbReference>